<dbReference type="RefSeq" id="XP_001275856.1">
    <property type="nucleotide sequence ID" value="XM_001275855.1"/>
</dbReference>
<dbReference type="HOGENOM" id="CLU_075091_0_0_1"/>
<feature type="region of interest" description="Disordered" evidence="1">
    <location>
        <begin position="1"/>
        <end position="23"/>
    </location>
</feature>
<dbReference type="eggNOG" id="ENOG502RFSA">
    <property type="taxonomic scope" value="Eukaryota"/>
</dbReference>
<dbReference type="VEuPathDB" id="FungiDB:ACLA_074670"/>
<dbReference type="OrthoDB" id="5296805at2759"/>
<keyword evidence="3" id="KW-1185">Reference proteome</keyword>
<feature type="compositionally biased region" description="Basic residues" evidence="1">
    <location>
        <begin position="339"/>
        <end position="352"/>
    </location>
</feature>
<feature type="compositionally biased region" description="Basic and acidic residues" evidence="1">
    <location>
        <begin position="168"/>
        <end position="178"/>
    </location>
</feature>
<gene>
    <name evidence="2" type="ORF">ACLA_074670</name>
</gene>
<feature type="region of interest" description="Disordered" evidence="1">
    <location>
        <begin position="146"/>
        <end position="179"/>
    </location>
</feature>
<organism evidence="2 3">
    <name type="scientific">Aspergillus clavatus (strain ATCC 1007 / CBS 513.65 / DSM 816 / NCTC 3887 / NRRL 1 / QM 1276 / 107)</name>
    <dbReference type="NCBI Taxonomy" id="344612"/>
    <lineage>
        <taxon>Eukaryota</taxon>
        <taxon>Fungi</taxon>
        <taxon>Dikarya</taxon>
        <taxon>Ascomycota</taxon>
        <taxon>Pezizomycotina</taxon>
        <taxon>Eurotiomycetes</taxon>
        <taxon>Eurotiomycetidae</taxon>
        <taxon>Eurotiales</taxon>
        <taxon>Aspergillaceae</taxon>
        <taxon>Aspergillus</taxon>
        <taxon>Aspergillus subgen. Fumigati</taxon>
    </lineage>
</organism>
<evidence type="ECO:0000313" key="3">
    <source>
        <dbReference type="Proteomes" id="UP000006701"/>
    </source>
</evidence>
<feature type="region of interest" description="Disordered" evidence="1">
    <location>
        <begin position="199"/>
        <end position="249"/>
    </location>
</feature>
<name>A1C7Q9_ASPCL</name>
<dbReference type="AlphaFoldDB" id="A1C7Q9"/>
<dbReference type="GeneID" id="4707905"/>
<dbReference type="OMA" id="QSYDDGQ"/>
<dbReference type="STRING" id="344612.A1C7Q9"/>
<dbReference type="EMBL" id="DS027045">
    <property type="protein sequence ID" value="EAW14430.1"/>
    <property type="molecule type" value="Genomic_DNA"/>
</dbReference>
<dbReference type="KEGG" id="act:ACLA_074670"/>
<evidence type="ECO:0000313" key="2">
    <source>
        <dbReference type="EMBL" id="EAW14430.1"/>
    </source>
</evidence>
<proteinExistence type="predicted"/>
<reference evidence="2 3" key="1">
    <citation type="journal article" date="2008" name="PLoS Genet.">
        <title>Genomic islands in the pathogenic filamentous fungus Aspergillus fumigatus.</title>
        <authorList>
            <person name="Fedorova N.D."/>
            <person name="Khaldi N."/>
            <person name="Joardar V.S."/>
            <person name="Maiti R."/>
            <person name="Amedeo P."/>
            <person name="Anderson M.J."/>
            <person name="Crabtree J."/>
            <person name="Silva J.C."/>
            <person name="Badger J.H."/>
            <person name="Albarraq A."/>
            <person name="Angiuoli S."/>
            <person name="Bussey H."/>
            <person name="Bowyer P."/>
            <person name="Cotty P.J."/>
            <person name="Dyer P.S."/>
            <person name="Egan A."/>
            <person name="Galens K."/>
            <person name="Fraser-Liggett C.M."/>
            <person name="Haas B.J."/>
            <person name="Inman J.M."/>
            <person name="Kent R."/>
            <person name="Lemieux S."/>
            <person name="Malavazi I."/>
            <person name="Orvis J."/>
            <person name="Roemer T."/>
            <person name="Ronning C.M."/>
            <person name="Sundaram J.P."/>
            <person name="Sutton G."/>
            <person name="Turner G."/>
            <person name="Venter J.C."/>
            <person name="White O.R."/>
            <person name="Whitty B.R."/>
            <person name="Youngman P."/>
            <person name="Wolfe K.H."/>
            <person name="Goldman G.H."/>
            <person name="Wortman J.R."/>
            <person name="Jiang B."/>
            <person name="Denning D.W."/>
            <person name="Nierman W.C."/>
        </authorList>
    </citation>
    <scope>NUCLEOTIDE SEQUENCE [LARGE SCALE GENOMIC DNA]</scope>
    <source>
        <strain evidence="3">ATCC 1007 / CBS 513.65 / DSM 816 / NCTC 3887 / NRRL 1</strain>
    </source>
</reference>
<dbReference type="Proteomes" id="UP000006701">
    <property type="component" value="Unassembled WGS sequence"/>
</dbReference>
<evidence type="ECO:0000256" key="1">
    <source>
        <dbReference type="SAM" id="MobiDB-lite"/>
    </source>
</evidence>
<sequence length="360" mass="41195">MASSWVSEESFPSGTHSKTANQQKKVDELVHKYHRIRFPSPTLRDILKSPHKSDLLVSAVRRQCSLVRCRSQDLEDNQVTIYDKALLTLSRSGEDPAELCALELYLTEFLGIVPIVSAVHSKDIAAKHLVLHSVLLGAGASQNVSRNLSASEKHHQKPDKQTSMAPTTHHDPSMKDIGMKSYSEPHAFRKTVERNPALAEYHGSESGTLKIDTRSVSENRCQRERTQRKTHHSPKADSTSNLKRKRDDEAVENRAERLLEVFFQAKEEYINQTHKEGVHNHNMVRFLRDSAENALTYLQANNMGSHKFIPILEEWFTLTRNKATALFGGRERHFDKKTPLPRKRPHAKKRMRRTVDSYRP</sequence>
<accession>A1C7Q9</accession>
<feature type="compositionally biased region" description="Basic and acidic residues" evidence="1">
    <location>
        <begin position="211"/>
        <end position="227"/>
    </location>
</feature>
<protein>
    <submittedName>
        <fullName evidence="2">Uncharacterized protein</fullName>
    </submittedName>
</protein>
<feature type="region of interest" description="Disordered" evidence="1">
    <location>
        <begin position="332"/>
        <end position="360"/>
    </location>
</feature>